<protein>
    <submittedName>
        <fullName evidence="2">Uncharacterized protein</fullName>
    </submittedName>
</protein>
<dbReference type="OrthoDB" id="3793221at2759"/>
<feature type="signal peptide" evidence="1">
    <location>
        <begin position="1"/>
        <end position="20"/>
    </location>
</feature>
<dbReference type="EMBL" id="ML977325">
    <property type="protein sequence ID" value="KAF2114463.1"/>
    <property type="molecule type" value="Genomic_DNA"/>
</dbReference>
<proteinExistence type="predicted"/>
<feature type="chain" id="PRO_5025445748" evidence="1">
    <location>
        <begin position="21"/>
        <end position="895"/>
    </location>
</feature>
<dbReference type="Proteomes" id="UP000799770">
    <property type="component" value="Unassembled WGS sequence"/>
</dbReference>
<sequence>MFRTLVLILVTGDIIDIASAAAVPTFTASNNSELTIAQKEEVVATITLGDIEQYANYEGTDTVEKRSVAIFPTGIITAIPTDGIHAVFGPDLQADMDKVIQAKCGDSDHMDECQKDISKLLQDNSLGNHTKRFIPVVVAAATVAEVLGNVIAGIVGALGGLALGAGINAATAPGSVNLEHVEDTENGVLDQISSLSDARVVAIATGIDNKPMVTVTLTNTVGAPSPTNTPTEEVRIEQLKVDDGIYKKGDIILHIPKDTGNKLMDYLGMWGLDQLKETCKSSKPGPINNRKRAPPLDPECEEMVRQMSVQILQETNSNALRNLVRVNEANPMNPAQNRDGAVVPNIRNDEVLTVIIIVRGELDDPDIEQISLGEMLMRGAIVTETVLAAALDAIEEKGNEFTILFEQSAMEKVKEEDAKCENDLFCVSDHCKGLMEIGIPLIASEIIQTGFCTMKEVKGCPCTKLLEPYVHEIEEGYLEALEAWQQEILKPIKGANCDSNNKIDLDASDYDDEVHSACQQHDELKRLKKRDNNAFWWTNVDGNGVQWSFDWNDKGNCDFQCEDIFDYFQDDRDCSWDGGMTKAGFIETDCGIASYSIDKPNPECWPAAVGVPRGLKETEDQPGTSVDEALEDFCNNIDGQKVEDSSDDSVKMHAKRWGFAEWGVPDRRSFWLRAQYANRSGCGGYEWPRKTNCKAAFKEAMETCAPDSPRTTGFIVSGIGCIDYSLHVTDNTHDDSPPWKDPVIAFPPPISAPSKGAENSVVCATIGGYGRPLTKDDMEKAFDAICQDGKDIRGFGDNPKWSNMIDYPPQGQPQFYPNDRLTMHLTMGAATPDNGEPYPYDDNWCLNYDWKIGREDCQYALRRIYGTCGKEDGVQGGDYTYRCVHYKTWHVNLGN</sequence>
<keyword evidence="1" id="KW-0732">Signal</keyword>
<gene>
    <name evidence="2" type="ORF">BDV96DRAFT_600430</name>
</gene>
<accession>A0A6A5Z615</accession>
<evidence type="ECO:0000313" key="2">
    <source>
        <dbReference type="EMBL" id="KAF2114463.1"/>
    </source>
</evidence>
<reference evidence="2" key="1">
    <citation type="journal article" date="2020" name="Stud. Mycol.">
        <title>101 Dothideomycetes genomes: a test case for predicting lifestyles and emergence of pathogens.</title>
        <authorList>
            <person name="Haridas S."/>
            <person name="Albert R."/>
            <person name="Binder M."/>
            <person name="Bloem J."/>
            <person name="Labutti K."/>
            <person name="Salamov A."/>
            <person name="Andreopoulos B."/>
            <person name="Baker S."/>
            <person name="Barry K."/>
            <person name="Bills G."/>
            <person name="Bluhm B."/>
            <person name="Cannon C."/>
            <person name="Castanera R."/>
            <person name="Culley D."/>
            <person name="Daum C."/>
            <person name="Ezra D."/>
            <person name="Gonzalez J."/>
            <person name="Henrissat B."/>
            <person name="Kuo A."/>
            <person name="Liang C."/>
            <person name="Lipzen A."/>
            <person name="Lutzoni F."/>
            <person name="Magnuson J."/>
            <person name="Mondo S."/>
            <person name="Nolan M."/>
            <person name="Ohm R."/>
            <person name="Pangilinan J."/>
            <person name="Park H.-J."/>
            <person name="Ramirez L."/>
            <person name="Alfaro M."/>
            <person name="Sun H."/>
            <person name="Tritt A."/>
            <person name="Yoshinaga Y."/>
            <person name="Zwiers L.-H."/>
            <person name="Turgeon B."/>
            <person name="Goodwin S."/>
            <person name="Spatafora J."/>
            <person name="Crous P."/>
            <person name="Grigoriev I."/>
        </authorList>
    </citation>
    <scope>NUCLEOTIDE SEQUENCE</scope>
    <source>
        <strain evidence="2">CBS 627.86</strain>
    </source>
</reference>
<dbReference type="AlphaFoldDB" id="A0A6A5Z615"/>
<keyword evidence="3" id="KW-1185">Reference proteome</keyword>
<name>A0A6A5Z615_9PLEO</name>
<organism evidence="2 3">
    <name type="scientific">Lophiotrema nucula</name>
    <dbReference type="NCBI Taxonomy" id="690887"/>
    <lineage>
        <taxon>Eukaryota</taxon>
        <taxon>Fungi</taxon>
        <taxon>Dikarya</taxon>
        <taxon>Ascomycota</taxon>
        <taxon>Pezizomycotina</taxon>
        <taxon>Dothideomycetes</taxon>
        <taxon>Pleosporomycetidae</taxon>
        <taxon>Pleosporales</taxon>
        <taxon>Lophiotremataceae</taxon>
        <taxon>Lophiotrema</taxon>
    </lineage>
</organism>
<evidence type="ECO:0000313" key="3">
    <source>
        <dbReference type="Proteomes" id="UP000799770"/>
    </source>
</evidence>
<evidence type="ECO:0000256" key="1">
    <source>
        <dbReference type="SAM" id="SignalP"/>
    </source>
</evidence>